<evidence type="ECO:0000313" key="1">
    <source>
        <dbReference type="EMBL" id="KAK4412188.1"/>
    </source>
</evidence>
<reference evidence="1" key="2">
    <citation type="journal article" date="2024" name="Plant">
        <title>Genomic evolution and insights into agronomic trait innovations of Sesamum species.</title>
        <authorList>
            <person name="Miao H."/>
            <person name="Wang L."/>
            <person name="Qu L."/>
            <person name="Liu H."/>
            <person name="Sun Y."/>
            <person name="Le M."/>
            <person name="Wang Q."/>
            <person name="Wei S."/>
            <person name="Zheng Y."/>
            <person name="Lin W."/>
            <person name="Duan Y."/>
            <person name="Cao H."/>
            <person name="Xiong S."/>
            <person name="Wang X."/>
            <person name="Wei L."/>
            <person name="Li C."/>
            <person name="Ma Q."/>
            <person name="Ju M."/>
            <person name="Zhao R."/>
            <person name="Li G."/>
            <person name="Mu C."/>
            <person name="Tian Q."/>
            <person name="Mei H."/>
            <person name="Zhang T."/>
            <person name="Gao T."/>
            <person name="Zhang H."/>
        </authorList>
    </citation>
    <scope>NUCLEOTIDE SEQUENCE</scope>
    <source>
        <strain evidence="1">3651</strain>
    </source>
</reference>
<name>A0AAE2C7T4_9LAMI</name>
<comment type="caution">
    <text evidence="1">The sequence shown here is derived from an EMBL/GenBank/DDBJ whole genome shotgun (WGS) entry which is preliminary data.</text>
</comment>
<dbReference type="Proteomes" id="UP001293254">
    <property type="component" value="Unassembled WGS sequence"/>
</dbReference>
<dbReference type="EMBL" id="JACGWO010000020">
    <property type="protein sequence ID" value="KAK4412188.1"/>
    <property type="molecule type" value="Genomic_DNA"/>
</dbReference>
<dbReference type="AlphaFoldDB" id="A0AAE2C7T4"/>
<proteinExistence type="predicted"/>
<evidence type="ECO:0000313" key="2">
    <source>
        <dbReference type="Proteomes" id="UP001293254"/>
    </source>
</evidence>
<organism evidence="1 2">
    <name type="scientific">Sesamum alatum</name>
    <dbReference type="NCBI Taxonomy" id="300844"/>
    <lineage>
        <taxon>Eukaryota</taxon>
        <taxon>Viridiplantae</taxon>
        <taxon>Streptophyta</taxon>
        <taxon>Embryophyta</taxon>
        <taxon>Tracheophyta</taxon>
        <taxon>Spermatophyta</taxon>
        <taxon>Magnoliopsida</taxon>
        <taxon>eudicotyledons</taxon>
        <taxon>Gunneridae</taxon>
        <taxon>Pentapetalae</taxon>
        <taxon>asterids</taxon>
        <taxon>lamiids</taxon>
        <taxon>Lamiales</taxon>
        <taxon>Pedaliaceae</taxon>
        <taxon>Sesamum</taxon>
    </lineage>
</organism>
<keyword evidence="2" id="KW-1185">Reference proteome</keyword>
<reference evidence="1" key="1">
    <citation type="submission" date="2020-06" db="EMBL/GenBank/DDBJ databases">
        <authorList>
            <person name="Li T."/>
            <person name="Hu X."/>
            <person name="Zhang T."/>
            <person name="Song X."/>
            <person name="Zhang H."/>
            <person name="Dai N."/>
            <person name="Sheng W."/>
            <person name="Hou X."/>
            <person name="Wei L."/>
        </authorList>
    </citation>
    <scope>NUCLEOTIDE SEQUENCE</scope>
    <source>
        <strain evidence="1">3651</strain>
        <tissue evidence="1">Leaf</tissue>
    </source>
</reference>
<gene>
    <name evidence="1" type="ORF">Salat_2969700</name>
</gene>
<protein>
    <submittedName>
        <fullName evidence="1">Uncharacterized protein</fullName>
    </submittedName>
</protein>
<accession>A0AAE2C7T4</accession>
<sequence>MDGEIGFRVFNDFRTAYRDNERSGELLLYLLSNDRGNGRKDALGNRPKRKFSWDMASGRGAIRAIGFVSHPVLSSATSFEESEDESACIRSCDSFPRSKRRASGFGIPPASCFRSQWMDLLVGGVSYRQWKPRP</sequence>